<keyword evidence="3" id="KW-1185">Reference proteome</keyword>
<accession>A0A840P788</accession>
<evidence type="ECO:0000313" key="3">
    <source>
        <dbReference type="Proteomes" id="UP000578449"/>
    </source>
</evidence>
<dbReference type="AlphaFoldDB" id="A0A840P788"/>
<evidence type="ECO:0000313" key="2">
    <source>
        <dbReference type="EMBL" id="MBB5135182.1"/>
    </source>
</evidence>
<evidence type="ECO:0000256" key="1">
    <source>
        <dbReference type="SAM" id="MobiDB-lite"/>
    </source>
</evidence>
<protein>
    <submittedName>
        <fullName evidence="2">Uncharacterized protein</fullName>
    </submittedName>
</protein>
<comment type="caution">
    <text evidence="2">The sequence shown here is derived from an EMBL/GenBank/DDBJ whole genome shotgun (WGS) entry which is preliminary data.</text>
</comment>
<sequence>MSEVWPIRDLARTMAIVDRDCEGPQITPAARPGTAPGPRPRRTPPPPARGQPPPPVGGQQKAGPPPCPNPEAPPPKPTRIPPIRQATTGVVREAALGLVREVVTGVVREVAIGMRERCLHPAPGALSAVQTVSGLEKALGGGLTDAAGEGAVVGVHEPRLWGAQPVGLHERRSWGAGPVGGVVVSGMGGIGPGVRGAGVAVAVREGCVRGARAMRLVRAVSGLGAAGGGATCGAGGGAVVGLAGRWRWGARPVGAVLSGMGGIGSGGAGAGAAVLVRERYPGGGRWVPCGWCPCRRREAPIGKERDRVSRPVSGFRNQGAVTGWWLAWARVASGLRSGGSEATGATREDATLRGAQARPCGARAMSRAA</sequence>
<feature type="compositionally biased region" description="Pro residues" evidence="1">
    <location>
        <begin position="35"/>
        <end position="56"/>
    </location>
</feature>
<dbReference type="EMBL" id="JACHGN010000010">
    <property type="protein sequence ID" value="MBB5135182.1"/>
    <property type="molecule type" value="Genomic_DNA"/>
</dbReference>
<proteinExistence type="predicted"/>
<feature type="region of interest" description="Disordered" evidence="1">
    <location>
        <begin position="18"/>
        <end position="82"/>
    </location>
</feature>
<dbReference type="Proteomes" id="UP000578449">
    <property type="component" value="Unassembled WGS sequence"/>
</dbReference>
<gene>
    <name evidence="2" type="ORF">HNP84_004918</name>
</gene>
<organism evidence="2 3">
    <name type="scientific">Thermocatellispora tengchongensis</name>
    <dbReference type="NCBI Taxonomy" id="1073253"/>
    <lineage>
        <taxon>Bacteria</taxon>
        <taxon>Bacillati</taxon>
        <taxon>Actinomycetota</taxon>
        <taxon>Actinomycetes</taxon>
        <taxon>Streptosporangiales</taxon>
        <taxon>Streptosporangiaceae</taxon>
        <taxon>Thermocatellispora</taxon>
    </lineage>
</organism>
<feature type="compositionally biased region" description="Pro residues" evidence="1">
    <location>
        <begin position="63"/>
        <end position="80"/>
    </location>
</feature>
<name>A0A840P788_9ACTN</name>
<reference evidence="2 3" key="1">
    <citation type="submission" date="2020-08" db="EMBL/GenBank/DDBJ databases">
        <title>Genomic Encyclopedia of Type Strains, Phase IV (KMG-IV): sequencing the most valuable type-strain genomes for metagenomic binning, comparative biology and taxonomic classification.</title>
        <authorList>
            <person name="Goeker M."/>
        </authorList>
    </citation>
    <scope>NUCLEOTIDE SEQUENCE [LARGE SCALE GENOMIC DNA]</scope>
    <source>
        <strain evidence="2 3">DSM 45615</strain>
    </source>
</reference>